<keyword evidence="5" id="KW-0132">Cell division</keyword>
<sequence length="479" mass="52637">MWWSPRPASQQVSVTTPVPAQAFRFATPVLPTPVALIVARWLARALVLVVGLPFRFPVAFALAGLSVLGVHVFGTVTVAVVWVLVVVGLLVWWWRWPVSFRHCVGLRLLAAWRWWVYARHWQPVLVVAGLAQTYQERQYLPRIRKVTCTAWADRVRVRLVAGTTPADFESRVVELAHGFGAPSCRVMVRGPRDVVLEFPRLDTLAAPIDALEVPEAVDLGALPVGLREDGTLWRLRLHGTHVLVVGVTGSGKGSVLWSAVRAMLPALEDGTVQVWAVDPKRMELSYGRSLFARYADTGEAAVALLEDAVAEMQNRAERYAGHRRSHTPTTEDPFVVMVLDEVAFLTAYHPDRDVRRRAENAIATLTSQGRSVGFCVLAALQDPRKEVMNLRNLFPDKIALRLDEAAQVDMVLGEGARDRGANAHLIDPALPGVAFVRLEGSPMPVRVRAAYVSDADIDAMTADHTSAATVELHVVGEAA</sequence>
<dbReference type="InterPro" id="IPR050206">
    <property type="entry name" value="FtsK/SpoIIIE/SftA"/>
</dbReference>
<dbReference type="OrthoDB" id="3217500at2"/>
<dbReference type="PATRIC" id="fig|665004.4.peg.1468"/>
<feature type="domain" description="FtsK" evidence="4">
    <location>
        <begin position="228"/>
        <end position="409"/>
    </location>
</feature>
<dbReference type="InterPro" id="IPR002543">
    <property type="entry name" value="FtsK_dom"/>
</dbReference>
<dbReference type="RefSeq" id="WP_068755885.1">
    <property type="nucleotide sequence ID" value="NZ_KQ950181.1"/>
</dbReference>
<dbReference type="PROSITE" id="PS50901">
    <property type="entry name" value="FTSK"/>
    <property type="match status" value="1"/>
</dbReference>
<evidence type="ECO:0000313" key="5">
    <source>
        <dbReference type="EMBL" id="KUP97334.1"/>
    </source>
</evidence>
<evidence type="ECO:0000259" key="4">
    <source>
        <dbReference type="PROSITE" id="PS50901"/>
    </source>
</evidence>
<dbReference type="GO" id="GO:0003677">
    <property type="term" value="F:DNA binding"/>
    <property type="evidence" value="ECO:0007669"/>
    <property type="project" value="InterPro"/>
</dbReference>
<dbReference type="PANTHER" id="PTHR22683">
    <property type="entry name" value="SPORULATION PROTEIN RELATED"/>
    <property type="match status" value="1"/>
</dbReference>
<accession>A0A147KJ36</accession>
<dbReference type="EMBL" id="LGEM01000030">
    <property type="protein sequence ID" value="KUP97334.1"/>
    <property type="molecule type" value="Genomic_DNA"/>
</dbReference>
<feature type="binding site" evidence="3">
    <location>
        <begin position="246"/>
        <end position="253"/>
    </location>
    <ligand>
        <name>ATP</name>
        <dbReference type="ChEBI" id="CHEBI:30616"/>
    </ligand>
</feature>
<dbReference type="SUPFAM" id="SSF52540">
    <property type="entry name" value="P-loop containing nucleoside triphosphate hydrolases"/>
    <property type="match status" value="1"/>
</dbReference>
<evidence type="ECO:0000256" key="3">
    <source>
        <dbReference type="PROSITE-ProRule" id="PRU00289"/>
    </source>
</evidence>
<dbReference type="GO" id="GO:0051301">
    <property type="term" value="P:cell division"/>
    <property type="evidence" value="ECO:0007669"/>
    <property type="project" value="UniProtKB-KW"/>
</dbReference>
<reference evidence="6" key="1">
    <citation type="journal article" date="2017" name="Acta Aliment.">
        <title>Plant polysaccharide degrading enzyme system of Thermpbifida cellulosilytica TB100 revealed by de novo genome project data.</title>
        <authorList>
            <person name="Toth A."/>
            <person name="Baka E."/>
            <person name="Luzics S."/>
            <person name="Bata-Vidacs I."/>
            <person name="Nagy I."/>
            <person name="Balint B."/>
            <person name="Herceg R."/>
            <person name="Olasz F."/>
            <person name="Wilk T."/>
            <person name="Nagy T."/>
            <person name="Kriszt B."/>
            <person name="Nagy I."/>
            <person name="Kukolya J."/>
        </authorList>
    </citation>
    <scope>NUCLEOTIDE SEQUENCE [LARGE SCALE GENOMIC DNA]</scope>
    <source>
        <strain evidence="6">TB100</strain>
    </source>
</reference>
<keyword evidence="6" id="KW-1185">Reference proteome</keyword>
<dbReference type="GO" id="GO:0005524">
    <property type="term" value="F:ATP binding"/>
    <property type="evidence" value="ECO:0007669"/>
    <property type="project" value="UniProtKB-UniRule"/>
</dbReference>
<name>A0A147KJ36_THECS</name>
<dbReference type="InterPro" id="IPR027417">
    <property type="entry name" value="P-loop_NTPase"/>
</dbReference>
<dbReference type="Proteomes" id="UP000074382">
    <property type="component" value="Unassembled WGS sequence"/>
</dbReference>
<evidence type="ECO:0000256" key="2">
    <source>
        <dbReference type="ARBA" id="ARBA00022840"/>
    </source>
</evidence>
<comment type="caution">
    <text evidence="5">The sequence shown here is derived from an EMBL/GenBank/DDBJ whole genome shotgun (WGS) entry which is preliminary data.</text>
</comment>
<organism evidence="5 6">
    <name type="scientific">Thermobifida cellulosilytica TB100</name>
    <dbReference type="NCBI Taxonomy" id="665004"/>
    <lineage>
        <taxon>Bacteria</taxon>
        <taxon>Bacillati</taxon>
        <taxon>Actinomycetota</taxon>
        <taxon>Actinomycetes</taxon>
        <taxon>Streptosporangiales</taxon>
        <taxon>Nocardiopsidaceae</taxon>
        <taxon>Thermobifida</taxon>
    </lineage>
</organism>
<dbReference type="PANTHER" id="PTHR22683:SF41">
    <property type="entry name" value="DNA TRANSLOCASE FTSK"/>
    <property type="match status" value="1"/>
</dbReference>
<evidence type="ECO:0000313" key="6">
    <source>
        <dbReference type="Proteomes" id="UP000074382"/>
    </source>
</evidence>
<dbReference type="CDD" id="cd01127">
    <property type="entry name" value="TrwB_TraG_TraD_VirD4"/>
    <property type="match status" value="1"/>
</dbReference>
<keyword evidence="1 3" id="KW-0547">Nucleotide-binding</keyword>
<evidence type="ECO:0000256" key="1">
    <source>
        <dbReference type="ARBA" id="ARBA00022741"/>
    </source>
</evidence>
<gene>
    <name evidence="5" type="ORF">AC529_07065</name>
</gene>
<dbReference type="AlphaFoldDB" id="A0A147KJ36"/>
<keyword evidence="2 3" id="KW-0067">ATP-binding</keyword>
<dbReference type="Pfam" id="PF01580">
    <property type="entry name" value="FtsK_SpoIIIE"/>
    <property type="match status" value="1"/>
</dbReference>
<dbReference type="STRING" id="665004.AC529_07065"/>
<dbReference type="Gene3D" id="3.40.50.300">
    <property type="entry name" value="P-loop containing nucleotide triphosphate hydrolases"/>
    <property type="match status" value="1"/>
</dbReference>
<proteinExistence type="predicted"/>
<protein>
    <submittedName>
        <fullName evidence="5">Cell division protein FtsK</fullName>
    </submittedName>
</protein>
<keyword evidence="5" id="KW-0131">Cell cycle</keyword>